<evidence type="ECO:0000313" key="2">
    <source>
        <dbReference type="Proteomes" id="UP001140511"/>
    </source>
</evidence>
<proteinExistence type="predicted"/>
<dbReference type="RefSeq" id="XP_056034476.1">
    <property type="nucleotide sequence ID" value="XM_056169160.1"/>
</dbReference>
<keyword evidence="2" id="KW-1185">Reference proteome</keyword>
<protein>
    <submittedName>
        <fullName evidence="1">Uncharacterized protein</fullName>
    </submittedName>
</protein>
<dbReference type="GeneID" id="80863848"/>
<dbReference type="AlphaFoldDB" id="A0A9W9EEV8"/>
<dbReference type="Proteomes" id="UP001140511">
    <property type="component" value="Unassembled WGS sequence"/>
</dbReference>
<sequence>MAIQPGSIENHAARTDNHELPGCPVWKGGLSQGLSPITRAVYEKVGGYFKATKPNVVNPQVVVNGNKNRGVSKDMAIQPSSIENHSARTDNYEAPQPPQSRIDLSAYLDATAIFQPQVELETPLQQAPIALPASPDGHLTAVSVSSDANCLNYNPASYLGSRRISYTSISTFTPHISRLFNTGISTFTSLISCLYATTTSVANSMGQ</sequence>
<dbReference type="EMBL" id="JAOPEN010000001">
    <property type="protein sequence ID" value="KAJ4865420.1"/>
    <property type="molecule type" value="Genomic_DNA"/>
</dbReference>
<name>A0A9W9EEV8_9HYPO</name>
<evidence type="ECO:0000313" key="1">
    <source>
        <dbReference type="EMBL" id="KAJ4865420.1"/>
    </source>
</evidence>
<gene>
    <name evidence="1" type="ORF">T069G_01950</name>
</gene>
<reference evidence="1" key="1">
    <citation type="submission" date="2022-09" db="EMBL/GenBank/DDBJ databases">
        <title>Chromosome-level assembly of Trichoderma breve T069, a fungus used in development of biopesticide product.</title>
        <authorList>
            <person name="Lin R."/>
            <person name="Liu T."/>
        </authorList>
    </citation>
    <scope>NUCLEOTIDE SEQUENCE</scope>
    <source>
        <strain evidence="1">T069</strain>
    </source>
</reference>
<accession>A0A9W9EEV8</accession>
<comment type="caution">
    <text evidence="1">The sequence shown here is derived from an EMBL/GenBank/DDBJ whole genome shotgun (WGS) entry which is preliminary data.</text>
</comment>
<organism evidence="1 2">
    <name type="scientific">Trichoderma breve</name>
    <dbReference type="NCBI Taxonomy" id="2034170"/>
    <lineage>
        <taxon>Eukaryota</taxon>
        <taxon>Fungi</taxon>
        <taxon>Dikarya</taxon>
        <taxon>Ascomycota</taxon>
        <taxon>Pezizomycotina</taxon>
        <taxon>Sordariomycetes</taxon>
        <taxon>Hypocreomycetidae</taxon>
        <taxon>Hypocreales</taxon>
        <taxon>Hypocreaceae</taxon>
        <taxon>Trichoderma</taxon>
    </lineage>
</organism>